<evidence type="ECO:0000259" key="5">
    <source>
        <dbReference type="PROSITE" id="PS50004"/>
    </source>
</evidence>
<evidence type="ECO:0000256" key="4">
    <source>
        <dbReference type="SAM" id="MobiDB-lite"/>
    </source>
</evidence>
<feature type="compositionally biased region" description="Pro residues" evidence="4">
    <location>
        <begin position="247"/>
        <end position="300"/>
    </location>
</feature>
<dbReference type="EMBL" id="ANJA01000245">
    <property type="protein sequence ID" value="ETO84728.1"/>
    <property type="molecule type" value="Genomic_DNA"/>
</dbReference>
<feature type="region of interest" description="Disordered" evidence="4">
    <location>
        <begin position="1"/>
        <end position="393"/>
    </location>
</feature>
<organism evidence="7 8">
    <name type="scientific">Phytophthora nicotianae P1976</name>
    <dbReference type="NCBI Taxonomy" id="1317066"/>
    <lineage>
        <taxon>Eukaryota</taxon>
        <taxon>Sar</taxon>
        <taxon>Stramenopiles</taxon>
        <taxon>Oomycota</taxon>
        <taxon>Peronosporomycetes</taxon>
        <taxon>Peronosporales</taxon>
        <taxon>Peronosporaceae</taxon>
        <taxon>Phytophthora</taxon>
    </lineage>
</organism>
<dbReference type="InterPro" id="IPR011992">
    <property type="entry name" value="EF-hand-dom_pair"/>
</dbReference>
<dbReference type="Pfam" id="PF13499">
    <property type="entry name" value="EF-hand_7"/>
    <property type="match status" value="2"/>
</dbReference>
<feature type="domain" description="EF-hand" evidence="6">
    <location>
        <begin position="810"/>
        <end position="845"/>
    </location>
</feature>
<evidence type="ECO:0000313" key="7">
    <source>
        <dbReference type="EMBL" id="ETO84728.1"/>
    </source>
</evidence>
<dbReference type="InterPro" id="IPR002048">
    <property type="entry name" value="EF_hand_dom"/>
</dbReference>
<feature type="domain" description="EF-hand" evidence="6">
    <location>
        <begin position="618"/>
        <end position="653"/>
    </location>
</feature>
<dbReference type="Gene3D" id="2.60.40.150">
    <property type="entry name" value="C2 domain"/>
    <property type="match status" value="1"/>
</dbReference>
<sequence>MTDASPPRGPPPRGPPPGQPPSGYPQSRGPPPGFAPPRGLPPGAPPGRGPPPGAPPGRGPPPGAPPGRGPPPGAPPGRGPSPGPPPGAPPGRGPPPGAPPGPPPGRGPPPGAPPGAVPARGLPPGALPSSVPARGPPPGAPPSARAPPPGAPPGMPPGAMPGMPPGMPPRSIPGRPPPPGMPPGAMPGMPPGMPPRAIPGRAPPPGAPPGMPPGAIPGGPPRGPPPGFRGTPPGMPPGQPPAMARAGPPPGMPPRGFPPGMAPPGPPGMPPGMPPGLPPRGPPGAPPGMPPRPGMPPGMPPGMQTAPPTRPPPGFPPTSRGPPGAPGMPPRAPPGPPGAAVAPPSEVPTAIVPVSAEDTSPAPPRGPTGAPPPGMMPRGLPPRGLPGGFPPTAVAPTPPTGALASRFGKLAIKVLRAFDLKKLGMMDTADPYVKLTIGTQNVQTKVQAGGGRTPEFNENFDFNIATEKELVIEVWDQEKGGQDRFMAQAKVEIVPWLSKGGYEGDIELRDREGSPAGKLAIVAKFTKPEAGAAGPVKAPPMAPPILSGPAVAPLPPGANAISVPGAAPLAPSEPPRDPNGKFTDKEILEAFQAFDLDHNNYVGAAEIRHVLINIGEAPTDEEVDEMIKMVDKDGDGQVSFAEFYAMVTKGKQPPPGLGVTAVSPEKAATPSGAVSGAQAIQLRNQRKVALEEFARDNGIKPESVKKAYKRFQATDKDGSGQIDYSEFCEVLQVDPSPQCEKVFQLFDNDKTGRIDVREFMIALSNFTGAEKEEKLKFAFLVFDEDGNGVITRQELMKILKANHMASSEAEVARKADTIMSQGDKDGDGVISFDEFSVVSKKFPNILFPAYTLGTAKE</sequence>
<feature type="compositionally biased region" description="Low complexity" evidence="4">
    <location>
        <begin position="117"/>
        <end position="128"/>
    </location>
</feature>
<evidence type="ECO:0000256" key="3">
    <source>
        <dbReference type="ARBA" id="ARBA00022837"/>
    </source>
</evidence>
<dbReference type="InterPro" id="IPR035892">
    <property type="entry name" value="C2_domain_sf"/>
</dbReference>
<dbReference type="SUPFAM" id="SSF49562">
    <property type="entry name" value="C2 domain (Calcium/lipid-binding domain, CaLB)"/>
    <property type="match status" value="1"/>
</dbReference>
<reference evidence="7 8" key="1">
    <citation type="submission" date="2013-11" db="EMBL/GenBank/DDBJ databases">
        <title>The Genome Sequence of Phytophthora parasitica P1976.</title>
        <authorList>
            <consortium name="The Broad Institute Genomics Platform"/>
            <person name="Russ C."/>
            <person name="Tyler B."/>
            <person name="Panabieres F."/>
            <person name="Shan W."/>
            <person name="Tripathy S."/>
            <person name="Grunwald N."/>
            <person name="Machado M."/>
            <person name="Johnson C.S."/>
            <person name="Walker B."/>
            <person name="Young S."/>
            <person name="Zeng Q."/>
            <person name="Gargeya S."/>
            <person name="Fitzgerald M."/>
            <person name="Haas B."/>
            <person name="Abouelleil A."/>
            <person name="Allen A.W."/>
            <person name="Alvarado L."/>
            <person name="Arachchi H.M."/>
            <person name="Berlin A.M."/>
            <person name="Chapman S.B."/>
            <person name="Gainer-Dewar J."/>
            <person name="Goldberg J."/>
            <person name="Griggs A."/>
            <person name="Gujja S."/>
            <person name="Hansen M."/>
            <person name="Howarth C."/>
            <person name="Imamovic A."/>
            <person name="Ireland A."/>
            <person name="Larimer J."/>
            <person name="McCowan C."/>
            <person name="Murphy C."/>
            <person name="Pearson M."/>
            <person name="Poon T.W."/>
            <person name="Priest M."/>
            <person name="Roberts A."/>
            <person name="Saif S."/>
            <person name="Shea T."/>
            <person name="Sisk P."/>
            <person name="Sykes S."/>
            <person name="Wortman J."/>
            <person name="Nusbaum C."/>
            <person name="Birren B."/>
        </authorList>
    </citation>
    <scope>NUCLEOTIDE SEQUENCE [LARGE SCALE GENOMIC DNA]</scope>
    <source>
        <strain evidence="7 8">P1976</strain>
    </source>
</reference>
<evidence type="ECO:0000256" key="2">
    <source>
        <dbReference type="ARBA" id="ARBA00022737"/>
    </source>
</evidence>
<dbReference type="PROSITE" id="PS00018">
    <property type="entry name" value="EF_HAND_1"/>
    <property type="match status" value="6"/>
</dbReference>
<dbReference type="PRINTS" id="PR00450">
    <property type="entry name" value="RECOVERIN"/>
</dbReference>
<evidence type="ECO:0000256" key="1">
    <source>
        <dbReference type="ARBA" id="ARBA00022723"/>
    </source>
</evidence>
<dbReference type="PANTHER" id="PTHR45942">
    <property type="entry name" value="PROTEIN PHOSPATASE 3 REGULATORY SUBUNIT B ALPHA ISOFORM TYPE 1"/>
    <property type="match status" value="1"/>
</dbReference>
<dbReference type="OrthoDB" id="191686at2759"/>
<protein>
    <submittedName>
        <fullName evidence="7">Uncharacterized protein</fullName>
    </submittedName>
</protein>
<feature type="domain" description="EF-hand" evidence="6">
    <location>
        <begin position="770"/>
        <end position="805"/>
    </location>
</feature>
<gene>
    <name evidence="7" type="ORF">F444_01387</name>
</gene>
<feature type="domain" description="EF-hand" evidence="6">
    <location>
        <begin position="702"/>
        <end position="737"/>
    </location>
</feature>
<keyword evidence="2" id="KW-0677">Repeat</keyword>
<proteinExistence type="predicted"/>
<comment type="caution">
    <text evidence="7">The sequence shown here is derived from an EMBL/GenBank/DDBJ whole genome shotgun (WGS) entry which is preliminary data.</text>
</comment>
<feature type="compositionally biased region" description="Pro residues" evidence="4">
    <location>
        <begin position="361"/>
        <end position="384"/>
    </location>
</feature>
<dbReference type="GO" id="GO:0005509">
    <property type="term" value="F:calcium ion binding"/>
    <property type="evidence" value="ECO:0007669"/>
    <property type="project" value="InterPro"/>
</dbReference>
<accession>A0A081B0R7</accession>
<dbReference type="CDD" id="cd00030">
    <property type="entry name" value="C2"/>
    <property type="match status" value="1"/>
</dbReference>
<dbReference type="PROSITE" id="PS50222">
    <property type="entry name" value="EF_HAND_2"/>
    <property type="match status" value="6"/>
</dbReference>
<dbReference type="PROSITE" id="PS50004">
    <property type="entry name" value="C2"/>
    <property type="match status" value="1"/>
</dbReference>
<dbReference type="Proteomes" id="UP000028582">
    <property type="component" value="Unassembled WGS sequence"/>
</dbReference>
<dbReference type="InterPro" id="IPR018247">
    <property type="entry name" value="EF_Hand_1_Ca_BS"/>
</dbReference>
<dbReference type="AlphaFoldDB" id="A0A081B0R7"/>
<feature type="compositionally biased region" description="Pro residues" evidence="4">
    <location>
        <begin position="134"/>
        <end position="240"/>
    </location>
</feature>
<dbReference type="InterPro" id="IPR000008">
    <property type="entry name" value="C2_dom"/>
</dbReference>
<dbReference type="CDD" id="cd00051">
    <property type="entry name" value="EFh"/>
    <property type="match status" value="2"/>
</dbReference>
<feature type="domain" description="EF-hand" evidence="6">
    <location>
        <begin position="582"/>
        <end position="617"/>
    </location>
</feature>
<dbReference type="FunFam" id="1.10.238.10:FF:000003">
    <property type="entry name" value="Calmodulin A"/>
    <property type="match status" value="2"/>
</dbReference>
<evidence type="ECO:0000313" key="8">
    <source>
        <dbReference type="Proteomes" id="UP000028582"/>
    </source>
</evidence>
<keyword evidence="1" id="KW-0479">Metal-binding</keyword>
<name>A0A081B0R7_PHYNI</name>
<evidence type="ECO:0000259" key="6">
    <source>
        <dbReference type="PROSITE" id="PS50222"/>
    </source>
</evidence>
<dbReference type="SMART" id="SM00054">
    <property type="entry name" value="EFh"/>
    <property type="match status" value="6"/>
</dbReference>
<dbReference type="Gene3D" id="1.10.238.10">
    <property type="entry name" value="EF-hand"/>
    <property type="match status" value="2"/>
</dbReference>
<feature type="domain" description="C2" evidence="5">
    <location>
        <begin position="386"/>
        <end position="506"/>
    </location>
</feature>
<keyword evidence="3" id="KW-0106">Calcium</keyword>
<dbReference type="SMART" id="SM00239">
    <property type="entry name" value="C2"/>
    <property type="match status" value="1"/>
</dbReference>
<dbReference type="Pfam" id="PF13202">
    <property type="entry name" value="EF-hand_5"/>
    <property type="match status" value="2"/>
</dbReference>
<feature type="domain" description="EF-hand" evidence="6">
    <location>
        <begin position="738"/>
        <end position="769"/>
    </location>
</feature>
<feature type="compositionally biased region" description="Pro residues" evidence="4">
    <location>
        <begin position="7"/>
        <end position="116"/>
    </location>
</feature>
<feature type="compositionally biased region" description="Pro residues" evidence="4">
    <location>
        <begin position="308"/>
        <end position="337"/>
    </location>
</feature>
<dbReference type="SUPFAM" id="SSF47473">
    <property type="entry name" value="EF-hand"/>
    <property type="match status" value="2"/>
</dbReference>
<dbReference type="Pfam" id="PF00168">
    <property type="entry name" value="C2"/>
    <property type="match status" value="1"/>
</dbReference>